<organism evidence="2 3">
    <name type="scientific">Agromyces larvae</name>
    <dbReference type="NCBI Taxonomy" id="2929802"/>
    <lineage>
        <taxon>Bacteria</taxon>
        <taxon>Bacillati</taxon>
        <taxon>Actinomycetota</taxon>
        <taxon>Actinomycetes</taxon>
        <taxon>Micrococcales</taxon>
        <taxon>Microbacteriaceae</taxon>
        <taxon>Agromyces</taxon>
    </lineage>
</organism>
<keyword evidence="1" id="KW-0472">Membrane</keyword>
<gene>
    <name evidence="2" type="ORF">MTO99_07750</name>
</gene>
<evidence type="ECO:0008006" key="4">
    <source>
        <dbReference type="Google" id="ProtNLM"/>
    </source>
</evidence>
<feature type="transmembrane region" description="Helical" evidence="1">
    <location>
        <begin position="99"/>
        <end position="118"/>
    </location>
</feature>
<reference evidence="2 3" key="1">
    <citation type="submission" date="2022-03" db="EMBL/GenBank/DDBJ databases">
        <title>Mucilaginibacter sp. isolated from the gut of Protaetia brevitarsis seulensis larvae.</title>
        <authorList>
            <person name="Won M."/>
            <person name="Kim S.-J."/>
            <person name="Kwon S.-W."/>
        </authorList>
    </citation>
    <scope>NUCLEOTIDE SEQUENCE [LARGE SCALE GENOMIC DNA]</scope>
    <source>
        <strain evidence="2 3">CFWR-12</strain>
    </source>
</reference>
<evidence type="ECO:0000313" key="2">
    <source>
        <dbReference type="EMBL" id="UOE45630.1"/>
    </source>
</evidence>
<sequence length="140" mass="13789">MSAAGNRVVTVVVGAVIGIVYGAVATIGHRHELRIGDAVVPWGLAVAIVGVAALLVGMRLVIDRWSSAAAAAGVIAVVALLTLPGVGGTILIAGDIRGTVWAVTPAVVGVLVVAWPSLPPRRDRGVGAGAQHAVTGGADA</sequence>
<protein>
    <recommendedName>
        <fullName evidence="4">Histidinol dehydrogenase</fullName>
    </recommendedName>
</protein>
<dbReference type="Proteomes" id="UP000832097">
    <property type="component" value="Chromosome"/>
</dbReference>
<feature type="transmembrane region" description="Helical" evidence="1">
    <location>
        <begin position="7"/>
        <end position="27"/>
    </location>
</feature>
<evidence type="ECO:0000313" key="3">
    <source>
        <dbReference type="Proteomes" id="UP000832097"/>
    </source>
</evidence>
<evidence type="ECO:0000256" key="1">
    <source>
        <dbReference type="SAM" id="Phobius"/>
    </source>
</evidence>
<keyword evidence="1" id="KW-1133">Transmembrane helix</keyword>
<keyword evidence="3" id="KW-1185">Reference proteome</keyword>
<accession>A0ABY4C2K4</accession>
<feature type="transmembrane region" description="Helical" evidence="1">
    <location>
        <begin position="69"/>
        <end position="93"/>
    </location>
</feature>
<keyword evidence="1" id="KW-0812">Transmembrane</keyword>
<feature type="transmembrane region" description="Helical" evidence="1">
    <location>
        <begin position="39"/>
        <end position="62"/>
    </location>
</feature>
<dbReference type="RefSeq" id="WP_243558228.1">
    <property type="nucleotide sequence ID" value="NZ_CP094528.1"/>
</dbReference>
<name>A0ABY4C2K4_9MICO</name>
<proteinExistence type="predicted"/>
<dbReference type="EMBL" id="CP094528">
    <property type="protein sequence ID" value="UOE45630.1"/>
    <property type="molecule type" value="Genomic_DNA"/>
</dbReference>